<dbReference type="InterPro" id="IPR013830">
    <property type="entry name" value="SGNH_hydro"/>
</dbReference>
<keyword evidence="1" id="KW-0812">Transmembrane</keyword>
<evidence type="ECO:0000256" key="1">
    <source>
        <dbReference type="SAM" id="Phobius"/>
    </source>
</evidence>
<evidence type="ECO:0000313" key="3">
    <source>
        <dbReference type="EMBL" id="CAE0830624.1"/>
    </source>
</evidence>
<dbReference type="PANTHER" id="PTHR30383:SF5">
    <property type="entry name" value="SGNH HYDROLASE-TYPE ESTERASE DOMAIN-CONTAINING PROTEIN"/>
    <property type="match status" value="1"/>
</dbReference>
<feature type="transmembrane region" description="Helical" evidence="1">
    <location>
        <begin position="12"/>
        <end position="32"/>
    </location>
</feature>
<gene>
    <name evidence="3" type="ORF">EGYM00163_LOCUS41905</name>
</gene>
<dbReference type="CDD" id="cd00229">
    <property type="entry name" value="SGNH_hydrolase"/>
    <property type="match status" value="1"/>
</dbReference>
<reference evidence="3" key="1">
    <citation type="submission" date="2021-01" db="EMBL/GenBank/DDBJ databases">
        <authorList>
            <person name="Corre E."/>
            <person name="Pelletier E."/>
            <person name="Niang G."/>
            <person name="Scheremetjew M."/>
            <person name="Finn R."/>
            <person name="Kale V."/>
            <person name="Holt S."/>
            <person name="Cochrane G."/>
            <person name="Meng A."/>
            <person name="Brown T."/>
            <person name="Cohen L."/>
        </authorList>
    </citation>
    <scope>NUCLEOTIDE SEQUENCE</scope>
    <source>
        <strain evidence="3">CCMP1594</strain>
    </source>
</reference>
<sequence length="306" mass="33849">MESARRIVQHPLFGLVIGAGACWVGAYCYVLYRLDRLPSNHPKQVQKLLRSARNPMVVACVGDSITHGTGSADWVGMLRARLQAICPDYVVVNAGINGQHAYNIFHRIDEVIACKPQWVCLMVGTNDWKGIFNPVWGEAGVIPHNLPQVPTEQWYVSNMRATIQRLLDSDQALQVAVLELPPMGEDLLSRANRLVDHANQVLSDLVADFSESKRVTLVATNKALKEHISSRAGSPCGTLPVPFESCFDIMGKAYAKYFLLMQSWDTIGRSYGYHVLCDGIHLNDTGGQVVVSCLMELLSRTDAKTK</sequence>
<dbReference type="Gene3D" id="3.40.50.1110">
    <property type="entry name" value="SGNH hydrolase"/>
    <property type="match status" value="1"/>
</dbReference>
<name>A0A7S4GAL5_9EUGL</name>
<dbReference type="GO" id="GO:0004622">
    <property type="term" value="F:phosphatidylcholine lysophospholipase activity"/>
    <property type="evidence" value="ECO:0007669"/>
    <property type="project" value="TreeGrafter"/>
</dbReference>
<accession>A0A7S4GAL5</accession>
<dbReference type="EMBL" id="HBJA01121766">
    <property type="protein sequence ID" value="CAE0830624.1"/>
    <property type="molecule type" value="Transcribed_RNA"/>
</dbReference>
<dbReference type="SUPFAM" id="SSF52266">
    <property type="entry name" value="SGNH hydrolase"/>
    <property type="match status" value="1"/>
</dbReference>
<keyword evidence="1" id="KW-1133">Transmembrane helix</keyword>
<evidence type="ECO:0000259" key="2">
    <source>
        <dbReference type="Pfam" id="PF13472"/>
    </source>
</evidence>
<dbReference type="Pfam" id="PF13472">
    <property type="entry name" value="Lipase_GDSL_2"/>
    <property type="match status" value="1"/>
</dbReference>
<dbReference type="PROSITE" id="PS51257">
    <property type="entry name" value="PROKAR_LIPOPROTEIN"/>
    <property type="match status" value="1"/>
</dbReference>
<proteinExistence type="predicted"/>
<dbReference type="AlphaFoldDB" id="A0A7S4GAL5"/>
<dbReference type="InterPro" id="IPR036514">
    <property type="entry name" value="SGNH_hydro_sf"/>
</dbReference>
<dbReference type="InterPro" id="IPR051532">
    <property type="entry name" value="Ester_Hydrolysis_Enzymes"/>
</dbReference>
<feature type="domain" description="SGNH hydrolase-type esterase" evidence="2">
    <location>
        <begin position="60"/>
        <end position="228"/>
    </location>
</feature>
<keyword evidence="1" id="KW-0472">Membrane</keyword>
<dbReference type="PANTHER" id="PTHR30383">
    <property type="entry name" value="THIOESTERASE 1/PROTEASE 1/LYSOPHOSPHOLIPASE L1"/>
    <property type="match status" value="1"/>
</dbReference>
<organism evidence="3">
    <name type="scientific">Eutreptiella gymnastica</name>
    <dbReference type="NCBI Taxonomy" id="73025"/>
    <lineage>
        <taxon>Eukaryota</taxon>
        <taxon>Discoba</taxon>
        <taxon>Euglenozoa</taxon>
        <taxon>Euglenida</taxon>
        <taxon>Spirocuta</taxon>
        <taxon>Euglenophyceae</taxon>
        <taxon>Eutreptiales</taxon>
        <taxon>Eutreptiaceae</taxon>
        <taxon>Eutreptiella</taxon>
    </lineage>
</organism>
<protein>
    <recommendedName>
        <fullName evidence="2">SGNH hydrolase-type esterase domain-containing protein</fullName>
    </recommendedName>
</protein>